<dbReference type="PROSITE" id="PS00010">
    <property type="entry name" value="ASX_HYDROXYL"/>
    <property type="match status" value="1"/>
</dbReference>
<sequence length="446" mass="51524">LEPAHQASHFSRFRKLQFLGIRHQICDNSQSNNSLTHATNSKKFLVEVEWTTDRDVGSVQFMLTVAVENGLYWERWRPRNGFLRPKSAPRVQLVEWLFEIEVEPGPVFIAQTMAESPPDNANTTGVSPRLFRKFSPSRRDHLREDDLRFLNSHVQRRQQDFVEAKVDPEETAFWFRKKAHRKIGAIFDIPNLFSNFFLVSCKQDQFSVNGECIMKDDGRIECRCNTGFTGSRCEREIDECQMKNCKNWVRCIDKVNDYECVCGDGWVGKNCDRPCQDIYGSCRIWKREGQCEAINATIFNRFSVFRPLKLLSRAFPHSVLFAGYIWLNLGFYGGAIDFPSVFNATAYNETLIFSVIKPLVFGTPSIGYTVAVNNDDPSDIHICNGFLTIRQYSPKDETTMKVALMSASRSFKRKGTRLVQTITKEQNGRQIKFKKIYNQIQQFESL</sequence>
<keyword evidence="2" id="KW-0677">Repeat</keyword>
<dbReference type="CDD" id="cd00054">
    <property type="entry name" value="EGF_CA"/>
    <property type="match status" value="1"/>
</dbReference>
<dbReference type="GO" id="GO:0016020">
    <property type="term" value="C:membrane"/>
    <property type="evidence" value="ECO:0007669"/>
    <property type="project" value="UniProtKB-SubCell"/>
</dbReference>
<dbReference type="PROSITE" id="PS01187">
    <property type="entry name" value="EGF_CA"/>
    <property type="match status" value="1"/>
</dbReference>
<dbReference type="PROSITE" id="PS50026">
    <property type="entry name" value="EGF_3"/>
    <property type="match status" value="2"/>
</dbReference>
<dbReference type="AlphaFoldDB" id="A0A158PFD5"/>
<dbReference type="Pfam" id="PF02014">
    <property type="entry name" value="Reeler"/>
    <property type="match status" value="1"/>
</dbReference>
<dbReference type="WBParaSite" id="ACOC_0000325701-mRNA-1">
    <property type="protein sequence ID" value="ACOC_0000325701-mRNA-1"/>
    <property type="gene ID" value="ACOC_0000325701"/>
</dbReference>
<feature type="disulfide bond" evidence="4">
    <location>
        <begin position="224"/>
        <end position="233"/>
    </location>
</feature>
<dbReference type="GO" id="GO:0005509">
    <property type="term" value="F:calcium ion binding"/>
    <property type="evidence" value="ECO:0007669"/>
    <property type="project" value="InterPro"/>
</dbReference>
<dbReference type="Gene3D" id="2.10.25.10">
    <property type="entry name" value="Laminin"/>
    <property type="match status" value="2"/>
</dbReference>
<dbReference type="PROSITE" id="PS01186">
    <property type="entry name" value="EGF_2"/>
    <property type="match status" value="1"/>
</dbReference>
<dbReference type="InterPro" id="IPR018097">
    <property type="entry name" value="EGF_Ca-bd_CS"/>
</dbReference>
<dbReference type="PANTHER" id="PTHR24049:SF29">
    <property type="entry name" value="EGF-LIKE DOMAIN-CONTAINING PROTEIN"/>
    <property type="match status" value="1"/>
</dbReference>
<evidence type="ECO:0000256" key="1">
    <source>
        <dbReference type="ARBA" id="ARBA00022536"/>
    </source>
</evidence>
<keyword evidence="1 4" id="KW-0245">EGF-like domain</keyword>
<keyword evidence="3 4" id="KW-1015">Disulfide bond</keyword>
<name>A0A158PFD5_ANGCS</name>
<accession>A0A158PFD5</accession>
<dbReference type="Pfam" id="PF00008">
    <property type="entry name" value="EGF"/>
    <property type="match status" value="1"/>
</dbReference>
<protein>
    <submittedName>
        <fullName evidence="6">EGF-like domain-containing protein</fullName>
    </submittedName>
</protein>
<dbReference type="SMART" id="SM00179">
    <property type="entry name" value="EGF_CA"/>
    <property type="match status" value="1"/>
</dbReference>
<feature type="domain" description="EGF-like" evidence="5">
    <location>
        <begin position="236"/>
        <end position="272"/>
    </location>
</feature>
<feature type="disulfide bond" evidence="4">
    <location>
        <begin position="262"/>
        <end position="271"/>
    </location>
</feature>
<dbReference type="InterPro" id="IPR000742">
    <property type="entry name" value="EGF"/>
</dbReference>
<dbReference type="InterPro" id="IPR001881">
    <property type="entry name" value="EGF-like_Ca-bd_dom"/>
</dbReference>
<evidence type="ECO:0000259" key="5">
    <source>
        <dbReference type="PROSITE" id="PS50026"/>
    </source>
</evidence>
<dbReference type="InterPro" id="IPR051022">
    <property type="entry name" value="Notch_Cell-Fate_Det"/>
</dbReference>
<dbReference type="PANTHER" id="PTHR24049">
    <property type="entry name" value="CRUMBS FAMILY MEMBER"/>
    <property type="match status" value="1"/>
</dbReference>
<evidence type="ECO:0000313" key="6">
    <source>
        <dbReference type="WBParaSite" id="ACOC_0000325701-mRNA-1"/>
    </source>
</evidence>
<proteinExistence type="predicted"/>
<dbReference type="PROSITE" id="PS00022">
    <property type="entry name" value="EGF_1"/>
    <property type="match status" value="2"/>
</dbReference>
<evidence type="ECO:0000256" key="3">
    <source>
        <dbReference type="ARBA" id="ARBA00023157"/>
    </source>
</evidence>
<evidence type="ECO:0000256" key="4">
    <source>
        <dbReference type="PROSITE-ProRule" id="PRU00076"/>
    </source>
</evidence>
<organism evidence="6">
    <name type="scientific">Angiostrongylus costaricensis</name>
    <name type="common">Nematode worm</name>
    <dbReference type="NCBI Taxonomy" id="334426"/>
    <lineage>
        <taxon>Eukaryota</taxon>
        <taxon>Metazoa</taxon>
        <taxon>Ecdysozoa</taxon>
        <taxon>Nematoda</taxon>
        <taxon>Chromadorea</taxon>
        <taxon>Rhabditida</taxon>
        <taxon>Rhabditina</taxon>
        <taxon>Rhabditomorpha</taxon>
        <taxon>Strongyloidea</taxon>
        <taxon>Metastrongylidae</taxon>
        <taxon>Angiostrongylus</taxon>
    </lineage>
</organism>
<comment type="caution">
    <text evidence="4">Lacks conserved residue(s) required for the propagation of feature annotation.</text>
</comment>
<dbReference type="SUPFAM" id="SSF57196">
    <property type="entry name" value="EGF/Laminin"/>
    <property type="match status" value="1"/>
</dbReference>
<dbReference type="SMART" id="SM00181">
    <property type="entry name" value="EGF"/>
    <property type="match status" value="2"/>
</dbReference>
<feature type="domain" description="EGF-like" evidence="5">
    <location>
        <begin position="197"/>
        <end position="234"/>
    </location>
</feature>
<evidence type="ECO:0000256" key="2">
    <source>
        <dbReference type="ARBA" id="ARBA00022737"/>
    </source>
</evidence>
<reference evidence="6" key="1">
    <citation type="submission" date="2016-04" db="UniProtKB">
        <authorList>
            <consortium name="WormBaseParasite"/>
        </authorList>
    </citation>
    <scope>IDENTIFICATION</scope>
</reference>
<dbReference type="InterPro" id="IPR000152">
    <property type="entry name" value="EGF-type_Asp/Asn_hydroxyl_site"/>
</dbReference>
<dbReference type="InterPro" id="IPR002861">
    <property type="entry name" value="Reeler_dom"/>
</dbReference>